<sequence length="326" mass="37245">MNLMTVEHIRKTTNAKLNPKKKSELGQFMTPSVIAEYMASLFDDHKKEIKLLDCGAGIGSLTISAAKKLKNIKLVDLWEIDPIMREQLEVNMHAIDINFSIYAQDFILGAVENIFSDKGERYTHAIINPPYKKINSNSEHRKELRKVGIETVNLYSAFVALTIQLMEQDGQIVAIIPRSFCNGPYYKPFRELILKECSIEHIHIFESRDMAFKDDDVLQENIIIKLIKGKQQSDVQISQSNDQTFRDYQSKTVPFVEVIKPNDPELFIRIATNGQPQEENNTFFAVSLNELGISVSTGPIVSHRMKEFLEQSPQDGAVPLFYPHHF</sequence>
<keyword evidence="6" id="KW-0238">DNA-binding</keyword>
<dbReference type="InterPro" id="IPR029063">
    <property type="entry name" value="SAM-dependent_MTases_sf"/>
</dbReference>
<comment type="caution">
    <text evidence="9">The sequence shown here is derived from an EMBL/GenBank/DDBJ whole genome shotgun (WGS) entry which is preliminary data.</text>
</comment>
<gene>
    <name evidence="9" type="ORF">BJN41_13755</name>
</gene>
<evidence type="ECO:0000256" key="7">
    <source>
        <dbReference type="ARBA" id="ARBA00047942"/>
    </source>
</evidence>
<dbReference type="STRING" id="202956.BJN41_13755"/>
<evidence type="ECO:0000256" key="4">
    <source>
        <dbReference type="ARBA" id="ARBA00022691"/>
    </source>
</evidence>
<keyword evidence="3 9" id="KW-0808">Transferase</keyword>
<dbReference type="EMBL" id="MKQS01000036">
    <property type="protein sequence ID" value="OFE42570.1"/>
    <property type="molecule type" value="Genomic_DNA"/>
</dbReference>
<dbReference type="EC" id="2.1.1.72" evidence="1"/>
<evidence type="ECO:0000256" key="1">
    <source>
        <dbReference type="ARBA" id="ARBA00011900"/>
    </source>
</evidence>
<dbReference type="Gene3D" id="3.40.50.150">
    <property type="entry name" value="Vaccinia Virus protein VP39"/>
    <property type="match status" value="1"/>
</dbReference>
<dbReference type="AlphaFoldDB" id="A0A1E8DYV7"/>
<dbReference type="InterPro" id="IPR002052">
    <property type="entry name" value="DNA_methylase_N6_adenine_CS"/>
</dbReference>
<keyword evidence="4" id="KW-0949">S-adenosyl-L-methionine</keyword>
<dbReference type="SUPFAM" id="SSF53335">
    <property type="entry name" value="S-adenosyl-L-methionine-dependent methyltransferases"/>
    <property type="match status" value="1"/>
</dbReference>
<reference evidence="9 10" key="1">
    <citation type="submission" date="2016-10" db="EMBL/GenBank/DDBJ databases">
        <title>Genome of airborne Acinetobacter sp. 5-2Ac02 in the hospital environment: Species near to Acinetobacter towneri.</title>
        <authorList>
            <person name="Barbosa B."/>
            <person name="Fernandez-Garcia L."/>
            <person name="Gato E."/>
            <person name="Leao R."/>
            <person name="Albano R."/>
            <person name="Fernandez B."/>
            <person name="Fernandez-Cuenca F."/>
            <person name="Marques E."/>
            <person name="Tomas M."/>
        </authorList>
    </citation>
    <scope>NUCLEOTIDE SEQUENCE [LARGE SCALE GENOMIC DNA]</scope>
    <source>
        <strain evidence="9 10">5-2Ac02</strain>
    </source>
</reference>
<name>A0A1E8DYV7_9GAMM</name>
<dbReference type="PROSITE" id="PS00092">
    <property type="entry name" value="N6_MTASE"/>
    <property type="match status" value="1"/>
</dbReference>
<keyword evidence="2 9" id="KW-0489">Methyltransferase</keyword>
<feature type="non-terminal residue" evidence="9">
    <location>
        <position position="326"/>
    </location>
</feature>
<dbReference type="GO" id="GO:0009007">
    <property type="term" value="F:site-specific DNA-methyltransferase (adenine-specific) activity"/>
    <property type="evidence" value="ECO:0007669"/>
    <property type="project" value="UniProtKB-EC"/>
</dbReference>
<dbReference type="PANTHER" id="PTHR33841:SF6">
    <property type="entry name" value="TYPE II METHYLTRANSFERASE M.HINDII"/>
    <property type="match status" value="1"/>
</dbReference>
<accession>A0A1E8DYV7</accession>
<dbReference type="GO" id="GO:0003677">
    <property type="term" value="F:DNA binding"/>
    <property type="evidence" value="ECO:0007669"/>
    <property type="project" value="UniProtKB-KW"/>
</dbReference>
<evidence type="ECO:0000256" key="3">
    <source>
        <dbReference type="ARBA" id="ARBA00022679"/>
    </source>
</evidence>
<organism evidence="9 10">
    <name type="scientific">Acinetobacter towneri</name>
    <dbReference type="NCBI Taxonomy" id="202956"/>
    <lineage>
        <taxon>Bacteria</taxon>
        <taxon>Pseudomonadati</taxon>
        <taxon>Pseudomonadota</taxon>
        <taxon>Gammaproteobacteria</taxon>
        <taxon>Moraxellales</taxon>
        <taxon>Moraxellaceae</taxon>
        <taxon>Acinetobacter</taxon>
    </lineage>
</organism>
<evidence type="ECO:0000313" key="9">
    <source>
        <dbReference type="EMBL" id="OFE42570.1"/>
    </source>
</evidence>
<dbReference type="PRINTS" id="PR00507">
    <property type="entry name" value="N12N6MTFRASE"/>
</dbReference>
<evidence type="ECO:0000313" key="10">
    <source>
        <dbReference type="Proteomes" id="UP000186931"/>
    </source>
</evidence>
<feature type="domain" description="Type II methyltransferase M.TaqI-like" evidence="8">
    <location>
        <begin position="105"/>
        <end position="208"/>
    </location>
</feature>
<dbReference type="Pfam" id="PF07669">
    <property type="entry name" value="Eco57I"/>
    <property type="match status" value="1"/>
</dbReference>
<evidence type="ECO:0000256" key="6">
    <source>
        <dbReference type="ARBA" id="ARBA00023125"/>
    </source>
</evidence>
<dbReference type="REBASE" id="173392">
    <property type="entry name" value="M.Ato52ORF13755P"/>
</dbReference>
<proteinExistence type="predicted"/>
<comment type="catalytic activity">
    <reaction evidence="7">
        <text>a 2'-deoxyadenosine in DNA + S-adenosyl-L-methionine = an N(6)-methyl-2'-deoxyadenosine in DNA + S-adenosyl-L-homocysteine + H(+)</text>
        <dbReference type="Rhea" id="RHEA:15197"/>
        <dbReference type="Rhea" id="RHEA-COMP:12418"/>
        <dbReference type="Rhea" id="RHEA-COMP:12419"/>
        <dbReference type="ChEBI" id="CHEBI:15378"/>
        <dbReference type="ChEBI" id="CHEBI:57856"/>
        <dbReference type="ChEBI" id="CHEBI:59789"/>
        <dbReference type="ChEBI" id="CHEBI:90615"/>
        <dbReference type="ChEBI" id="CHEBI:90616"/>
        <dbReference type="EC" id="2.1.1.72"/>
    </reaction>
</comment>
<dbReference type="InterPro" id="IPR050953">
    <property type="entry name" value="N4_N6_ade-DNA_methylase"/>
</dbReference>
<protein>
    <recommendedName>
        <fullName evidence="1">site-specific DNA-methyltransferase (adenine-specific)</fullName>
        <ecNumber evidence="1">2.1.1.72</ecNumber>
    </recommendedName>
</protein>
<dbReference type="InterPro" id="IPR011639">
    <property type="entry name" value="MethylTrfase_TaqI-like_dom"/>
</dbReference>
<dbReference type="Proteomes" id="UP000186931">
    <property type="component" value="Unassembled WGS sequence"/>
</dbReference>
<keyword evidence="5" id="KW-0680">Restriction system</keyword>
<evidence type="ECO:0000256" key="2">
    <source>
        <dbReference type="ARBA" id="ARBA00022603"/>
    </source>
</evidence>
<dbReference type="RefSeq" id="WP_070155635.1">
    <property type="nucleotide sequence ID" value="NZ_MKQS01000036.1"/>
</dbReference>
<evidence type="ECO:0000256" key="5">
    <source>
        <dbReference type="ARBA" id="ARBA00022747"/>
    </source>
</evidence>
<dbReference type="PANTHER" id="PTHR33841">
    <property type="entry name" value="DNA METHYLTRANSFERASE YEEA-RELATED"/>
    <property type="match status" value="1"/>
</dbReference>
<evidence type="ECO:0000259" key="8">
    <source>
        <dbReference type="Pfam" id="PF07669"/>
    </source>
</evidence>
<dbReference type="GO" id="GO:0009307">
    <property type="term" value="P:DNA restriction-modification system"/>
    <property type="evidence" value="ECO:0007669"/>
    <property type="project" value="UniProtKB-KW"/>
</dbReference>
<dbReference type="GO" id="GO:0032259">
    <property type="term" value="P:methylation"/>
    <property type="evidence" value="ECO:0007669"/>
    <property type="project" value="UniProtKB-KW"/>
</dbReference>